<proteinExistence type="inferred from homology"/>
<evidence type="ECO:0000256" key="9">
    <source>
        <dbReference type="SAM" id="Phobius"/>
    </source>
</evidence>
<dbReference type="RefSeq" id="WP_105915678.1">
    <property type="nucleotide sequence ID" value="NZ_NXGE01000005.1"/>
</dbReference>
<evidence type="ECO:0000256" key="1">
    <source>
        <dbReference type="ARBA" id="ARBA00004377"/>
    </source>
</evidence>
<organism evidence="12 13">
    <name type="scientific">Aliarcobacter cryaerophilus</name>
    <dbReference type="NCBI Taxonomy" id="28198"/>
    <lineage>
        <taxon>Bacteria</taxon>
        <taxon>Pseudomonadati</taxon>
        <taxon>Campylobacterota</taxon>
        <taxon>Epsilonproteobacteria</taxon>
        <taxon>Campylobacterales</taxon>
        <taxon>Arcobacteraceae</taxon>
        <taxon>Aliarcobacter</taxon>
    </lineage>
</organism>
<keyword evidence="7 9" id="KW-1133">Transmembrane helix</keyword>
<sequence>MKDKLISTWYNSKIYKLIKEVFIDTKSEKYLDTNGMPSGDDTQVIKFGLRVLFVVFVLFGGWMAFAPLTTSAVAVGKVSADTDKKVVQHLQGGNIGKILVKEGDIVKKDQVLIELDIVQSKSEAEAIKKQYMDAIATEARLLASRDDLPTIIFPSELVDQNIIKDQENIFNTTNKGLKDQKEMSLQRVIQLENQISGLKSLNSVRASRIVSLNEELKELEHLFAQKLVDKTKIRELKREINSLEGDIASNKSEISKIYEQINEIRTQQIYTEREFKNQVLDQIVKVKNDLSTLTSKLNTLDDIIIKSEIKAPISGIVVGLKAHTEGAVIRPAEDILEIVPENSDLTIIAQVQVNDIDKVTVGLLADIRFSAFNVKQALVIEAEVIHLSADRFVDEKTGEPYYEAKLKLTPKGLEQIKEYGFHLLPGMPAEVMIKIGERTPLSYFLKPFTDMVSRGFNEE</sequence>
<evidence type="ECO:0000256" key="6">
    <source>
        <dbReference type="ARBA" id="ARBA00022692"/>
    </source>
</evidence>
<dbReference type="InterPro" id="IPR010129">
    <property type="entry name" value="T1SS_HlyD"/>
</dbReference>
<reference evidence="12 13" key="1">
    <citation type="submission" date="2017-09" db="EMBL/GenBank/DDBJ databases">
        <title>Reassesment of A. cryaerophilus.</title>
        <authorList>
            <person name="Perez-Cataluna A."/>
            <person name="Collado L."/>
            <person name="Salgado O."/>
            <person name="Lefinanco V."/>
            <person name="Figueras M.J."/>
        </authorList>
    </citation>
    <scope>NUCLEOTIDE SEQUENCE [LARGE SCALE GENOMIC DNA]</scope>
    <source>
        <strain evidence="12 13">LMG 10210</strain>
    </source>
</reference>
<keyword evidence="4" id="KW-1003">Cell membrane</keyword>
<feature type="domain" description="AprE-like beta-barrel" evidence="11">
    <location>
        <begin position="345"/>
        <end position="436"/>
    </location>
</feature>
<comment type="caution">
    <text evidence="12">The sequence shown here is derived from an EMBL/GenBank/DDBJ whole genome shotgun (WGS) entry which is preliminary data.</text>
</comment>
<dbReference type="Pfam" id="PF25994">
    <property type="entry name" value="HH_AprE"/>
    <property type="match status" value="1"/>
</dbReference>
<gene>
    <name evidence="12" type="ORF">CJ673_07920</name>
</gene>
<evidence type="ECO:0000259" key="10">
    <source>
        <dbReference type="Pfam" id="PF25994"/>
    </source>
</evidence>
<comment type="subcellular location">
    <subcellularLocation>
        <location evidence="1">Cell inner membrane</location>
        <topology evidence="1">Single-pass membrane protein</topology>
    </subcellularLocation>
</comment>
<dbReference type="Gene3D" id="2.40.30.170">
    <property type="match status" value="1"/>
</dbReference>
<accession>A0A2S9T4Z1</accession>
<dbReference type="Gene3D" id="2.40.50.100">
    <property type="match status" value="1"/>
</dbReference>
<feature type="domain" description="AprE-like long alpha-helical hairpin" evidence="10">
    <location>
        <begin position="121"/>
        <end position="302"/>
    </location>
</feature>
<evidence type="ECO:0000256" key="5">
    <source>
        <dbReference type="ARBA" id="ARBA00022519"/>
    </source>
</evidence>
<dbReference type="AlphaFoldDB" id="A0A2S9T4Z1"/>
<dbReference type="Proteomes" id="UP000238281">
    <property type="component" value="Unassembled WGS sequence"/>
</dbReference>
<keyword evidence="8 9" id="KW-0472">Membrane</keyword>
<evidence type="ECO:0000256" key="8">
    <source>
        <dbReference type="ARBA" id="ARBA00023136"/>
    </source>
</evidence>
<name>A0A2S9T4Z1_9BACT</name>
<evidence type="ECO:0000313" key="13">
    <source>
        <dbReference type="Proteomes" id="UP000238281"/>
    </source>
</evidence>
<comment type="similarity">
    <text evidence="2">Belongs to the membrane fusion protein (MFP) (TC 8.A.1) family.</text>
</comment>
<keyword evidence="6 9" id="KW-0812">Transmembrane</keyword>
<dbReference type="GO" id="GO:0005886">
    <property type="term" value="C:plasma membrane"/>
    <property type="evidence" value="ECO:0007669"/>
    <property type="project" value="UniProtKB-SubCell"/>
</dbReference>
<dbReference type="NCBIfam" id="TIGR01843">
    <property type="entry name" value="type_I_hlyD"/>
    <property type="match status" value="1"/>
</dbReference>
<keyword evidence="3" id="KW-0813">Transport</keyword>
<dbReference type="PANTHER" id="PTHR30386">
    <property type="entry name" value="MEMBRANE FUSION SUBUNIT OF EMRAB-TOLC MULTIDRUG EFFLUX PUMP"/>
    <property type="match status" value="1"/>
</dbReference>
<dbReference type="InterPro" id="IPR058781">
    <property type="entry name" value="HH_AprE-like"/>
</dbReference>
<protein>
    <submittedName>
        <fullName evidence="12">Hemolysin D</fullName>
    </submittedName>
</protein>
<dbReference type="EMBL" id="NXGE01000005">
    <property type="protein sequence ID" value="PRM93892.1"/>
    <property type="molecule type" value="Genomic_DNA"/>
</dbReference>
<evidence type="ECO:0000256" key="2">
    <source>
        <dbReference type="ARBA" id="ARBA00009477"/>
    </source>
</evidence>
<dbReference type="PANTHER" id="PTHR30386:SF17">
    <property type="entry name" value="ALKALINE PROTEASE SECRETION PROTEIN APRE"/>
    <property type="match status" value="1"/>
</dbReference>
<evidence type="ECO:0000256" key="7">
    <source>
        <dbReference type="ARBA" id="ARBA00022989"/>
    </source>
</evidence>
<dbReference type="PRINTS" id="PR01490">
    <property type="entry name" value="RTXTOXIND"/>
</dbReference>
<dbReference type="InterPro" id="IPR050739">
    <property type="entry name" value="MFP"/>
</dbReference>
<evidence type="ECO:0000256" key="4">
    <source>
        <dbReference type="ARBA" id="ARBA00022475"/>
    </source>
</evidence>
<keyword evidence="5" id="KW-0997">Cell inner membrane</keyword>
<evidence type="ECO:0000259" key="11">
    <source>
        <dbReference type="Pfam" id="PF26002"/>
    </source>
</evidence>
<feature type="transmembrane region" description="Helical" evidence="9">
    <location>
        <begin position="47"/>
        <end position="65"/>
    </location>
</feature>
<dbReference type="InterPro" id="IPR058982">
    <property type="entry name" value="Beta-barrel_AprE"/>
</dbReference>
<evidence type="ECO:0000256" key="3">
    <source>
        <dbReference type="ARBA" id="ARBA00022448"/>
    </source>
</evidence>
<dbReference type="GO" id="GO:0015031">
    <property type="term" value="P:protein transport"/>
    <property type="evidence" value="ECO:0007669"/>
    <property type="project" value="InterPro"/>
</dbReference>
<dbReference type="Pfam" id="PF26002">
    <property type="entry name" value="Beta-barrel_AprE"/>
    <property type="match status" value="1"/>
</dbReference>
<evidence type="ECO:0000313" key="12">
    <source>
        <dbReference type="EMBL" id="PRM93892.1"/>
    </source>
</evidence>